<dbReference type="AlphaFoldDB" id="A0A0K1EML1"/>
<dbReference type="EMBL" id="CP012159">
    <property type="protein sequence ID" value="AKT42089.1"/>
    <property type="molecule type" value="Genomic_DNA"/>
</dbReference>
<keyword evidence="1" id="KW-0812">Transmembrane</keyword>
<keyword evidence="1" id="KW-1133">Transmembrane helix</keyword>
<dbReference type="OrthoDB" id="5524320at2"/>
<organism evidence="2 3">
    <name type="scientific">Chondromyces crocatus</name>
    <dbReference type="NCBI Taxonomy" id="52"/>
    <lineage>
        <taxon>Bacteria</taxon>
        <taxon>Pseudomonadati</taxon>
        <taxon>Myxococcota</taxon>
        <taxon>Polyangia</taxon>
        <taxon>Polyangiales</taxon>
        <taxon>Polyangiaceae</taxon>
        <taxon>Chondromyces</taxon>
    </lineage>
</organism>
<accession>A0A0K1EML1</accession>
<dbReference type="Proteomes" id="UP000067626">
    <property type="component" value="Chromosome"/>
</dbReference>
<proteinExistence type="predicted"/>
<feature type="transmembrane region" description="Helical" evidence="1">
    <location>
        <begin position="153"/>
        <end position="171"/>
    </location>
</feature>
<evidence type="ECO:0000256" key="1">
    <source>
        <dbReference type="SAM" id="Phobius"/>
    </source>
</evidence>
<reference evidence="2 3" key="1">
    <citation type="submission" date="2015-07" db="EMBL/GenBank/DDBJ databases">
        <title>Genome analysis of myxobacterium Chondromyces crocatus Cm c5 reveals a high potential for natural compound synthesis and the genetic basis for the loss of fruiting body formation.</title>
        <authorList>
            <person name="Zaburannyi N."/>
            <person name="Bunk B."/>
            <person name="Maier J."/>
            <person name="Overmann J."/>
            <person name="Mueller R."/>
        </authorList>
    </citation>
    <scope>NUCLEOTIDE SEQUENCE [LARGE SCALE GENOMIC DNA]</scope>
    <source>
        <strain evidence="2 3">Cm c5</strain>
    </source>
</reference>
<dbReference type="KEGG" id="ccro:CMC5_063120"/>
<keyword evidence="1" id="KW-0472">Membrane</keyword>
<dbReference type="RefSeq" id="WP_050436230.1">
    <property type="nucleotide sequence ID" value="NZ_CP012159.1"/>
</dbReference>
<evidence type="ECO:0000313" key="3">
    <source>
        <dbReference type="Proteomes" id="UP000067626"/>
    </source>
</evidence>
<name>A0A0K1EML1_CHOCO</name>
<sequence>MGKLSTSAWVLHDLGLAAGFGGPLFGKIALGEAVKDIHSEEERGLVLHDAWKRYNRVTAISLGAAAATWFIGRTLLSGRSVSREARQLVLAKDIVLGATIAAGVASMISGEIKSREAHGGAVPVRSGTEPSERTPPIARAAQRVLSVVGPMEIALAGAAIGITSVLAMKSGRSGKWSFLSRLLP</sequence>
<protein>
    <submittedName>
        <fullName evidence="2">Uncharacterized protein</fullName>
    </submittedName>
</protein>
<keyword evidence="3" id="KW-1185">Reference proteome</keyword>
<evidence type="ECO:0000313" key="2">
    <source>
        <dbReference type="EMBL" id="AKT42089.1"/>
    </source>
</evidence>
<gene>
    <name evidence="2" type="ORF">CMC5_063120</name>
</gene>